<keyword evidence="2" id="KW-1185">Reference proteome</keyword>
<proteinExistence type="predicted"/>
<dbReference type="RefSeq" id="WP_012611995.1">
    <property type="nucleotide sequence ID" value="NZ_CP133659.1"/>
</dbReference>
<sequence length="72" mass="8496">MLNMKYLDEIEEYLSSERLDDEFEYSPEERRHEILEFLERLMDVADKADAAATRLIFRKSQLGALMGTPPEK</sequence>
<dbReference type="Proteomes" id="UP001180616">
    <property type="component" value="Chromosome"/>
</dbReference>
<accession>A0ABY9R602</accession>
<gene>
    <name evidence="1" type="ORF">KPS_001040</name>
</gene>
<name>A0ABY9R602_9BACT</name>
<reference evidence="1" key="1">
    <citation type="submission" date="2023-09" db="EMBL/GenBank/DDBJ databases">
        <authorList>
            <consortium name="CW5 consortium"/>
            <person name="Lu C.-W."/>
        </authorList>
    </citation>
    <scope>NUCLEOTIDE SEQUENCE</scope>
    <source>
        <strain evidence="1">KPS</strain>
    </source>
</reference>
<protein>
    <submittedName>
        <fullName evidence="1">Uncharacterized protein</fullName>
    </submittedName>
</protein>
<dbReference type="EMBL" id="CP133659">
    <property type="protein sequence ID" value="WMW66468.1"/>
    <property type="molecule type" value="Genomic_DNA"/>
</dbReference>
<organism evidence="1 2">
    <name type="scientific">Nitratidesulfovibrio liaohensis</name>
    <dbReference type="NCBI Taxonomy" id="2604158"/>
    <lineage>
        <taxon>Bacteria</taxon>
        <taxon>Pseudomonadati</taxon>
        <taxon>Thermodesulfobacteriota</taxon>
        <taxon>Desulfovibrionia</taxon>
        <taxon>Desulfovibrionales</taxon>
        <taxon>Desulfovibrionaceae</taxon>
        <taxon>Nitratidesulfovibrio</taxon>
    </lineage>
</organism>
<evidence type="ECO:0000313" key="1">
    <source>
        <dbReference type="EMBL" id="WMW66468.1"/>
    </source>
</evidence>
<evidence type="ECO:0000313" key="2">
    <source>
        <dbReference type="Proteomes" id="UP001180616"/>
    </source>
</evidence>